<keyword evidence="2" id="KW-0472">Membrane</keyword>
<keyword evidence="2" id="KW-1133">Transmembrane helix</keyword>
<dbReference type="EMBL" id="JAJAGO010000004">
    <property type="protein sequence ID" value="MCT2590463.1"/>
    <property type="molecule type" value="Genomic_DNA"/>
</dbReference>
<feature type="transmembrane region" description="Helical" evidence="2">
    <location>
        <begin position="87"/>
        <end position="107"/>
    </location>
</feature>
<gene>
    <name evidence="3" type="ORF">LHJ74_11165</name>
</gene>
<dbReference type="RefSeq" id="WP_260217757.1">
    <property type="nucleotide sequence ID" value="NZ_JAJAGO010000004.1"/>
</dbReference>
<feature type="region of interest" description="Disordered" evidence="1">
    <location>
        <begin position="109"/>
        <end position="187"/>
    </location>
</feature>
<evidence type="ECO:0000256" key="2">
    <source>
        <dbReference type="SAM" id="Phobius"/>
    </source>
</evidence>
<proteinExistence type="predicted"/>
<evidence type="ECO:0000256" key="1">
    <source>
        <dbReference type="SAM" id="MobiDB-lite"/>
    </source>
</evidence>
<organism evidence="3 4">
    <name type="scientific">Streptomyces gossypii</name>
    <dbReference type="NCBI Taxonomy" id="2883101"/>
    <lineage>
        <taxon>Bacteria</taxon>
        <taxon>Bacillati</taxon>
        <taxon>Actinomycetota</taxon>
        <taxon>Actinomycetes</taxon>
        <taxon>Kitasatosporales</taxon>
        <taxon>Streptomycetaceae</taxon>
        <taxon>Streptomyces</taxon>
    </lineage>
</organism>
<feature type="compositionally biased region" description="Basic and acidic residues" evidence="1">
    <location>
        <begin position="127"/>
        <end position="160"/>
    </location>
</feature>
<feature type="compositionally biased region" description="Low complexity" evidence="1">
    <location>
        <begin position="33"/>
        <end position="69"/>
    </location>
</feature>
<evidence type="ECO:0000313" key="4">
    <source>
        <dbReference type="Proteomes" id="UP001156389"/>
    </source>
</evidence>
<dbReference type="SUPFAM" id="SSF81995">
    <property type="entry name" value="beta-sandwich domain of Sec23/24"/>
    <property type="match status" value="1"/>
</dbReference>
<keyword evidence="4" id="KW-1185">Reference proteome</keyword>
<feature type="compositionally biased region" description="Pro residues" evidence="1">
    <location>
        <begin position="1"/>
        <end position="21"/>
    </location>
</feature>
<feature type="region of interest" description="Disordered" evidence="1">
    <location>
        <begin position="1"/>
        <end position="86"/>
    </location>
</feature>
<dbReference type="Proteomes" id="UP001156389">
    <property type="component" value="Unassembled WGS sequence"/>
</dbReference>
<evidence type="ECO:0000313" key="3">
    <source>
        <dbReference type="EMBL" id="MCT2590463.1"/>
    </source>
</evidence>
<name>A0ABT2JRX9_9ACTN</name>
<accession>A0ABT2JRX9</accession>
<protein>
    <submittedName>
        <fullName evidence="3">Uncharacterized protein</fullName>
    </submittedName>
</protein>
<comment type="caution">
    <text evidence="3">The sequence shown here is derived from an EMBL/GenBank/DDBJ whole genome shotgun (WGS) entry which is preliminary data.</text>
</comment>
<sequence>MSYNQPPPGPYGQQPPQPPESNPYTQQPPQAPQQPGYGYPPQQPGQPQQPGYGYPPQQPGQPQYGQPGAPGAPQPPQGGGNGNGKTIGIVVGALVVVAALVVGVVLFTGGDSDDEAGGDSGGTSNSESKDNKDNKGEKGDQGDREGKDEGGDEKPAELKPYKVVPPKSLLAGEYNSTGKGTNDEDLANDADAKKLGVTGATGASDMYETTSREKLQLAGIYGTVTDPEAAADAMFDKVHENQSQASGIDNYKVETVVAPKEYTPEGFDGEVLRCETRKQTGQISGTAVELIFPTCVWTDAAAVGVVSQMGAEPAGGAGKFGKSMDQDDLAEATVKIREDSREEI</sequence>
<reference evidence="3 4" key="1">
    <citation type="submission" date="2021-10" db="EMBL/GenBank/DDBJ databases">
        <title>Streptomyces gossypii sp. nov., isolated from soil collected from cotton field.</title>
        <authorList>
            <person name="Ge X."/>
            <person name="Chen X."/>
            <person name="Liu W."/>
        </authorList>
    </citation>
    <scope>NUCLEOTIDE SEQUENCE [LARGE SCALE GENOMIC DNA]</scope>
    <source>
        <strain evidence="3 4">N2-109</strain>
    </source>
</reference>
<keyword evidence="2" id="KW-0812">Transmembrane</keyword>